<dbReference type="Proteomes" id="UP000062043">
    <property type="component" value="Chromosome"/>
</dbReference>
<feature type="transmembrane region" description="Helical" evidence="1">
    <location>
        <begin position="28"/>
        <end position="51"/>
    </location>
</feature>
<keyword evidence="1" id="KW-0472">Membrane</keyword>
<dbReference type="AlphaFoldDB" id="A0A0X1KNH9"/>
<evidence type="ECO:0000313" key="3">
    <source>
        <dbReference type="Proteomes" id="UP000062043"/>
    </source>
</evidence>
<feature type="transmembrane region" description="Helical" evidence="1">
    <location>
        <begin position="190"/>
        <end position="207"/>
    </location>
</feature>
<feature type="transmembrane region" description="Helical" evidence="1">
    <location>
        <begin position="127"/>
        <end position="147"/>
    </location>
</feature>
<keyword evidence="3" id="KW-1185">Reference proteome</keyword>
<proteinExistence type="predicted"/>
<feature type="transmembrane region" description="Helical" evidence="1">
    <location>
        <begin position="72"/>
        <end position="94"/>
    </location>
</feature>
<protein>
    <submittedName>
        <fullName evidence="2">Uncharacterized protein</fullName>
    </submittedName>
</protein>
<name>A0A0X1KNH9_9EURY</name>
<sequence>MNTTYWVILGLLLGAEYFAATQYESSLAFVELLQFIAIPIYIFLVSTVFFTEDKVLTFELVLFRKWSTVARGRLLSLLLSILPFMIFTVFLAGHYNRNDLIAPISVAILFYSSAVLISTTIGGGSRLYVLSMGLLFMLPFSSLVLIQNQANIGNPVQGFMGYLTYLFAPIYGSYAVSSGILLVNVDKANLGILLFSFLLGLGYLYIFERREVYP</sequence>
<dbReference type="KEGG" id="tgy:X802_09215"/>
<keyword evidence="1" id="KW-0812">Transmembrane</keyword>
<dbReference type="EMBL" id="CP007140">
    <property type="protein sequence ID" value="AJC72817.1"/>
    <property type="molecule type" value="Genomic_DNA"/>
</dbReference>
<evidence type="ECO:0000256" key="1">
    <source>
        <dbReference type="SAM" id="Phobius"/>
    </source>
</evidence>
<feature type="transmembrane region" description="Helical" evidence="1">
    <location>
        <begin position="159"/>
        <end position="183"/>
    </location>
</feature>
<dbReference type="STRING" id="1432656.X802_09215"/>
<gene>
    <name evidence="2" type="ORF">X802_09215</name>
</gene>
<organism evidence="2 3">
    <name type="scientific">Thermococcus guaymasensis DSM 11113</name>
    <dbReference type="NCBI Taxonomy" id="1432656"/>
    <lineage>
        <taxon>Archaea</taxon>
        <taxon>Methanobacteriati</taxon>
        <taxon>Methanobacteriota</taxon>
        <taxon>Thermococci</taxon>
        <taxon>Thermococcales</taxon>
        <taxon>Thermococcaceae</taxon>
        <taxon>Thermococcus</taxon>
    </lineage>
</organism>
<reference evidence="2 3" key="1">
    <citation type="submission" date="2014-01" db="EMBL/GenBank/DDBJ databases">
        <title>Genome sequencing of Thermococcus guaymasensis.</title>
        <authorList>
            <person name="Zhang X."/>
            <person name="Alvare G."/>
            <person name="Fristensky B."/>
            <person name="Chen L."/>
            <person name="Suen T."/>
            <person name="Chen Q."/>
            <person name="Ma K."/>
        </authorList>
    </citation>
    <scope>NUCLEOTIDE SEQUENCE [LARGE SCALE GENOMIC DNA]</scope>
    <source>
        <strain evidence="2 3">DSM 11113</strain>
    </source>
</reference>
<dbReference type="PATRIC" id="fig|1432656.3.peg.1797"/>
<accession>A0A0X1KNH9</accession>
<feature type="transmembrane region" description="Helical" evidence="1">
    <location>
        <begin position="100"/>
        <end position="120"/>
    </location>
</feature>
<evidence type="ECO:0000313" key="2">
    <source>
        <dbReference type="EMBL" id="AJC72817.1"/>
    </source>
</evidence>
<keyword evidence="1" id="KW-1133">Transmembrane helix</keyword>